<dbReference type="PROSITE" id="PS51918">
    <property type="entry name" value="RADICAL_SAM"/>
    <property type="match status" value="1"/>
</dbReference>
<dbReference type="PANTHER" id="PTHR30352">
    <property type="entry name" value="PYRUVATE FORMATE-LYASE-ACTIVATING ENZYME"/>
    <property type="match status" value="1"/>
</dbReference>
<dbReference type="SFLD" id="SFLDG01066">
    <property type="entry name" value="organic_radical-activating_enz"/>
    <property type="match status" value="1"/>
</dbReference>
<dbReference type="EC" id="1.97.1.-" evidence="12"/>
<keyword evidence="8 12" id="KW-0560">Oxidoreductase</keyword>
<dbReference type="PROSITE" id="PS01087">
    <property type="entry name" value="RADICAL_ACTIVATING"/>
    <property type="match status" value="1"/>
</dbReference>
<evidence type="ECO:0000256" key="1">
    <source>
        <dbReference type="ARBA" id="ARBA00001966"/>
    </source>
</evidence>
<reference evidence="14" key="1">
    <citation type="journal article" date="2021" name="PeerJ">
        <title>Extensive microbial diversity within the chicken gut microbiome revealed by metagenomics and culture.</title>
        <authorList>
            <person name="Gilroy R."/>
            <person name="Ravi A."/>
            <person name="Getino M."/>
            <person name="Pursley I."/>
            <person name="Horton D.L."/>
            <person name="Alikhan N.F."/>
            <person name="Baker D."/>
            <person name="Gharbi K."/>
            <person name="Hall N."/>
            <person name="Watson M."/>
            <person name="Adriaenssens E.M."/>
            <person name="Foster-Nyarko E."/>
            <person name="Jarju S."/>
            <person name="Secka A."/>
            <person name="Antonio M."/>
            <person name="Oren A."/>
            <person name="Chaudhuri R.R."/>
            <person name="La Ragione R."/>
            <person name="Hildebrand F."/>
            <person name="Pallen M.J."/>
        </authorList>
    </citation>
    <scope>NUCLEOTIDE SEQUENCE</scope>
    <source>
        <strain evidence="14">ChiSxjej3B15-1167</strain>
    </source>
</reference>
<evidence type="ECO:0000259" key="13">
    <source>
        <dbReference type="PROSITE" id="PS51918"/>
    </source>
</evidence>
<evidence type="ECO:0000256" key="7">
    <source>
        <dbReference type="ARBA" id="ARBA00022723"/>
    </source>
</evidence>
<dbReference type="GO" id="GO:0043365">
    <property type="term" value="F:[formate-C-acetyltransferase]-activating enzyme activity"/>
    <property type="evidence" value="ECO:0007669"/>
    <property type="project" value="InterPro"/>
</dbReference>
<dbReference type="EMBL" id="DXEQ01000191">
    <property type="protein sequence ID" value="HIX72658.1"/>
    <property type="molecule type" value="Genomic_DNA"/>
</dbReference>
<dbReference type="NCBIfam" id="TIGR02491">
    <property type="entry name" value="NrdG"/>
    <property type="match status" value="1"/>
</dbReference>
<dbReference type="GO" id="GO:0004748">
    <property type="term" value="F:ribonucleoside-diphosphate reductase activity, thioredoxin disulfide as acceptor"/>
    <property type="evidence" value="ECO:0007669"/>
    <property type="project" value="TreeGrafter"/>
</dbReference>
<keyword evidence="5" id="KW-0004">4Fe-4S</keyword>
<dbReference type="AlphaFoldDB" id="A0A9D2BE27"/>
<dbReference type="SFLD" id="SFLDG01063">
    <property type="entry name" value="activating_enzymes__group_1"/>
    <property type="match status" value="1"/>
</dbReference>
<feature type="domain" description="Radical SAM core" evidence="13">
    <location>
        <begin position="16"/>
        <end position="163"/>
    </location>
</feature>
<dbReference type="InterPro" id="IPR058240">
    <property type="entry name" value="rSAM_sf"/>
</dbReference>
<evidence type="ECO:0000256" key="2">
    <source>
        <dbReference type="ARBA" id="ARBA00003852"/>
    </source>
</evidence>
<evidence type="ECO:0000256" key="9">
    <source>
        <dbReference type="ARBA" id="ARBA00023004"/>
    </source>
</evidence>
<comment type="caution">
    <text evidence="14">The sequence shown here is derived from an EMBL/GenBank/DDBJ whole genome shotgun (WGS) entry which is preliminary data.</text>
</comment>
<evidence type="ECO:0000256" key="8">
    <source>
        <dbReference type="ARBA" id="ARBA00023002"/>
    </source>
</evidence>
<dbReference type="GO" id="GO:0046872">
    <property type="term" value="F:metal ion binding"/>
    <property type="evidence" value="ECO:0007669"/>
    <property type="project" value="UniProtKB-KW"/>
</dbReference>
<evidence type="ECO:0000256" key="4">
    <source>
        <dbReference type="ARBA" id="ARBA00014281"/>
    </source>
</evidence>
<name>A0A9D2BE27_9FIRM</name>
<keyword evidence="9" id="KW-0408">Iron</keyword>
<dbReference type="InterPro" id="IPR034457">
    <property type="entry name" value="Organic_radical-activating"/>
</dbReference>
<comment type="catalytic activity">
    <reaction evidence="11">
        <text>glycyl-[protein] + reduced [flavodoxin] + S-adenosyl-L-methionine = glycin-2-yl radical-[protein] + semiquinone [flavodoxin] + 5'-deoxyadenosine + L-methionine + H(+)</text>
        <dbReference type="Rhea" id="RHEA:61976"/>
        <dbReference type="Rhea" id="RHEA-COMP:10622"/>
        <dbReference type="Rhea" id="RHEA-COMP:14480"/>
        <dbReference type="Rhea" id="RHEA-COMP:15993"/>
        <dbReference type="Rhea" id="RHEA-COMP:15994"/>
        <dbReference type="ChEBI" id="CHEBI:15378"/>
        <dbReference type="ChEBI" id="CHEBI:17319"/>
        <dbReference type="ChEBI" id="CHEBI:29947"/>
        <dbReference type="ChEBI" id="CHEBI:32722"/>
        <dbReference type="ChEBI" id="CHEBI:57618"/>
        <dbReference type="ChEBI" id="CHEBI:57844"/>
        <dbReference type="ChEBI" id="CHEBI:59789"/>
        <dbReference type="ChEBI" id="CHEBI:140311"/>
    </reaction>
</comment>
<accession>A0A9D2BE27</accession>
<dbReference type="GO" id="GO:0051539">
    <property type="term" value="F:4 iron, 4 sulfur cluster binding"/>
    <property type="evidence" value="ECO:0007669"/>
    <property type="project" value="UniProtKB-KW"/>
</dbReference>
<comment type="function">
    <text evidence="2 12">Activation of anaerobic ribonucleoside-triphosphate reductase under anaerobic conditions by generation of an organic free radical, using S-adenosylmethionine and reduced flavodoxin as cosubstrates to produce 5'-deoxy-adenosine.</text>
</comment>
<keyword evidence="7" id="KW-0479">Metal-binding</keyword>
<dbReference type="SUPFAM" id="SSF102114">
    <property type="entry name" value="Radical SAM enzymes"/>
    <property type="match status" value="1"/>
</dbReference>
<dbReference type="SFLD" id="SFLDF00299">
    <property type="entry name" value="anaerobic_ribonucleoside-triph"/>
    <property type="match status" value="1"/>
</dbReference>
<dbReference type="PIRSF" id="PIRSF000368">
    <property type="entry name" value="NrdG"/>
    <property type="match status" value="1"/>
</dbReference>
<evidence type="ECO:0000256" key="12">
    <source>
        <dbReference type="PIRNR" id="PIRNR000368"/>
    </source>
</evidence>
<comment type="similarity">
    <text evidence="3 12">Belongs to the organic radical-activating enzymes family.</text>
</comment>
<protein>
    <recommendedName>
        <fullName evidence="4 12">Anaerobic ribonucleoside-triphosphate reductase-activating protein</fullName>
        <ecNumber evidence="12">1.97.1.-</ecNumber>
    </recommendedName>
</protein>
<proteinExistence type="inferred from homology"/>
<evidence type="ECO:0000256" key="10">
    <source>
        <dbReference type="ARBA" id="ARBA00023014"/>
    </source>
</evidence>
<reference evidence="14" key="2">
    <citation type="submission" date="2021-04" db="EMBL/GenBank/DDBJ databases">
        <authorList>
            <person name="Gilroy R."/>
        </authorList>
    </citation>
    <scope>NUCLEOTIDE SEQUENCE</scope>
    <source>
        <strain evidence="14">ChiSxjej3B15-1167</strain>
    </source>
</reference>
<dbReference type="CDD" id="cd01335">
    <property type="entry name" value="Radical_SAM"/>
    <property type="match status" value="1"/>
</dbReference>
<evidence type="ECO:0000256" key="6">
    <source>
        <dbReference type="ARBA" id="ARBA00022691"/>
    </source>
</evidence>
<evidence type="ECO:0000256" key="5">
    <source>
        <dbReference type="ARBA" id="ARBA00022485"/>
    </source>
</evidence>
<evidence type="ECO:0000313" key="15">
    <source>
        <dbReference type="Proteomes" id="UP000886805"/>
    </source>
</evidence>
<dbReference type="InterPro" id="IPR007197">
    <property type="entry name" value="rSAM"/>
</dbReference>
<keyword evidence="6" id="KW-0949">S-adenosyl-L-methionine</keyword>
<comment type="cofactor">
    <cofactor evidence="1">
        <name>[4Fe-4S] cluster</name>
        <dbReference type="ChEBI" id="CHEBI:49883"/>
    </cofactor>
</comment>
<sequence>MAFELRLSGLVEESIVDGPGLRYVVFVQGCPHHCKGCHNPQTHSFTDGYVESIDYIFSQYRKNPLLSGITFSGGEPFCQPEPLAALGRMVRATGGHVMTYTGYVYEDLLKMAEEDPAIGKLLAVTNVLVDGPYIEELRDLTLEFRGSSNQRIITLDSPEEAGR</sequence>
<dbReference type="InterPro" id="IPR012837">
    <property type="entry name" value="NrdG"/>
</dbReference>
<dbReference type="Pfam" id="PF13353">
    <property type="entry name" value="Fer4_12"/>
    <property type="match status" value="1"/>
</dbReference>
<dbReference type="InterPro" id="IPR013785">
    <property type="entry name" value="Aldolase_TIM"/>
</dbReference>
<gene>
    <name evidence="14" type="primary">nrdG</name>
    <name evidence="14" type="ORF">H9849_06510</name>
</gene>
<dbReference type="Gene3D" id="3.20.20.70">
    <property type="entry name" value="Aldolase class I"/>
    <property type="match status" value="1"/>
</dbReference>
<dbReference type="PANTHER" id="PTHR30352:SF2">
    <property type="entry name" value="ANAEROBIC RIBONUCLEOSIDE-TRIPHOSPHATE REDUCTASE-ACTIVATING PROTEIN"/>
    <property type="match status" value="1"/>
</dbReference>
<organism evidence="14 15">
    <name type="scientific">Candidatus Anaerobutyricum stercoripullorum</name>
    <dbReference type="NCBI Taxonomy" id="2838456"/>
    <lineage>
        <taxon>Bacteria</taxon>
        <taxon>Bacillati</taxon>
        <taxon>Bacillota</taxon>
        <taxon>Clostridia</taxon>
        <taxon>Lachnospirales</taxon>
        <taxon>Lachnospiraceae</taxon>
        <taxon>Anaerobutyricum</taxon>
    </lineage>
</organism>
<keyword evidence="10" id="KW-0411">Iron-sulfur</keyword>
<evidence type="ECO:0000256" key="3">
    <source>
        <dbReference type="ARBA" id="ARBA00009777"/>
    </source>
</evidence>
<evidence type="ECO:0000313" key="14">
    <source>
        <dbReference type="EMBL" id="HIX72658.1"/>
    </source>
</evidence>
<evidence type="ECO:0000256" key="11">
    <source>
        <dbReference type="ARBA" id="ARBA00047365"/>
    </source>
</evidence>
<dbReference type="SFLD" id="SFLDS00029">
    <property type="entry name" value="Radical_SAM"/>
    <property type="match status" value="1"/>
</dbReference>
<dbReference type="InterPro" id="IPR001989">
    <property type="entry name" value="Radical_activat_CS"/>
</dbReference>
<dbReference type="Proteomes" id="UP000886805">
    <property type="component" value="Unassembled WGS sequence"/>
</dbReference>